<keyword evidence="6" id="KW-0819">tRNA processing</keyword>
<evidence type="ECO:0000256" key="7">
    <source>
        <dbReference type="ARBA" id="ARBA00022827"/>
    </source>
</evidence>
<evidence type="ECO:0000256" key="5">
    <source>
        <dbReference type="ARBA" id="ARBA00022691"/>
    </source>
</evidence>
<accession>A0ABW7NBZ0</accession>
<evidence type="ECO:0000256" key="2">
    <source>
        <dbReference type="ARBA" id="ARBA00022603"/>
    </source>
</evidence>
<dbReference type="InterPro" id="IPR036188">
    <property type="entry name" value="FAD/NAD-bd_sf"/>
</dbReference>
<protein>
    <submittedName>
        <fullName evidence="11">NAD(P)/FAD-dependent oxidoreductase</fullName>
        <ecNumber evidence="11">1.-.-.-</ecNumber>
    </submittedName>
</protein>
<evidence type="ECO:0000256" key="6">
    <source>
        <dbReference type="ARBA" id="ARBA00022694"/>
    </source>
</evidence>
<dbReference type="EC" id="1.-.-.-" evidence="11"/>
<name>A0ABW7NBZ0_9BACT</name>
<evidence type="ECO:0000313" key="11">
    <source>
        <dbReference type="EMBL" id="MFH6985078.1"/>
    </source>
</evidence>
<keyword evidence="8 11" id="KW-0560">Oxidoreductase</keyword>
<keyword evidence="2" id="KW-0489">Methyltransferase</keyword>
<dbReference type="PANTHER" id="PTHR13847">
    <property type="entry name" value="SARCOSINE DEHYDROGENASE-RELATED"/>
    <property type="match status" value="1"/>
</dbReference>
<feature type="domain" description="FAD dependent oxidoreductase" evidence="10">
    <location>
        <begin position="5"/>
        <end position="328"/>
    </location>
</feature>
<gene>
    <name evidence="11" type="ORF">ACHKAR_16605</name>
</gene>
<comment type="caution">
    <text evidence="11">The sequence shown here is derived from an EMBL/GenBank/DDBJ whole genome shotgun (WGS) entry which is preliminary data.</text>
</comment>
<dbReference type="InterPro" id="IPR006076">
    <property type="entry name" value="FAD-dep_OxRdtase"/>
</dbReference>
<dbReference type="GO" id="GO:0016491">
    <property type="term" value="F:oxidoreductase activity"/>
    <property type="evidence" value="ECO:0007669"/>
    <property type="project" value="UniProtKB-KW"/>
</dbReference>
<dbReference type="Gene3D" id="3.30.9.10">
    <property type="entry name" value="D-Amino Acid Oxidase, subunit A, domain 2"/>
    <property type="match status" value="1"/>
</dbReference>
<dbReference type="EMBL" id="JBIPKE010000019">
    <property type="protein sequence ID" value="MFH6985078.1"/>
    <property type="molecule type" value="Genomic_DNA"/>
</dbReference>
<dbReference type="PANTHER" id="PTHR13847:SF283">
    <property type="entry name" value="TRNA 5-METHYLAMINOMETHYL-2-THIOURIDINE BIOSYNTHESIS BIFUNCTIONAL PROTEIN MNMC"/>
    <property type="match status" value="1"/>
</dbReference>
<evidence type="ECO:0000256" key="1">
    <source>
        <dbReference type="ARBA" id="ARBA00022490"/>
    </source>
</evidence>
<evidence type="ECO:0000256" key="4">
    <source>
        <dbReference type="ARBA" id="ARBA00022679"/>
    </source>
</evidence>
<evidence type="ECO:0000313" key="12">
    <source>
        <dbReference type="Proteomes" id="UP001610063"/>
    </source>
</evidence>
<evidence type="ECO:0000256" key="8">
    <source>
        <dbReference type="ARBA" id="ARBA00023002"/>
    </source>
</evidence>
<keyword evidence="12" id="KW-1185">Reference proteome</keyword>
<dbReference type="RefSeq" id="WP_395418537.1">
    <property type="nucleotide sequence ID" value="NZ_JBIPKE010000019.1"/>
</dbReference>
<dbReference type="Pfam" id="PF01266">
    <property type="entry name" value="DAO"/>
    <property type="match status" value="1"/>
</dbReference>
<evidence type="ECO:0000259" key="10">
    <source>
        <dbReference type="Pfam" id="PF01266"/>
    </source>
</evidence>
<keyword evidence="9" id="KW-0511">Multifunctional enzyme</keyword>
<organism evidence="11 12">
    <name type="scientific">Marinoscillum luteum</name>
    <dbReference type="NCBI Taxonomy" id="861051"/>
    <lineage>
        <taxon>Bacteria</taxon>
        <taxon>Pseudomonadati</taxon>
        <taxon>Bacteroidota</taxon>
        <taxon>Cytophagia</taxon>
        <taxon>Cytophagales</taxon>
        <taxon>Reichenbachiellaceae</taxon>
        <taxon>Marinoscillum</taxon>
    </lineage>
</organism>
<dbReference type="Gene3D" id="3.50.50.60">
    <property type="entry name" value="FAD/NAD(P)-binding domain"/>
    <property type="match status" value="1"/>
</dbReference>
<dbReference type="SUPFAM" id="SSF54373">
    <property type="entry name" value="FAD-linked reductases, C-terminal domain"/>
    <property type="match status" value="1"/>
</dbReference>
<sequence length="348" mass="39100">MEKVDYLIVGQGIAGSLLAYELEQAGRRVLVLNEEKDNTSSNKAAGIYNPITGRKLVKTWLADELFPGLEGYYLGLEQTLGAHFIYPMPIYRPFFNFEEQNDWSVKASEAEYAPFVKELRAKSMQLPGVIDPVGGLVLALCGYVNLPVMLRHLKKYFLDKGAYRAEVFQYDQMTINEREVTYKDIVAEKVIFCEGPMAVNNPYWGWLPFKLVKGEILEIDSPLPTDLILNRGVFVLPKNGHFSVGSTYDHAQLDYEPSESGIKNLKDRLGKLYQGEYAVVSESAGVRPATFDRRPLIGFHQDLPRIGIFNGFGTKGVSLVPYFARQLVNYLNGDGVIIPEVNVSRAIK</sequence>
<keyword evidence="5" id="KW-0949">S-adenosyl-L-methionine</keyword>
<evidence type="ECO:0000256" key="3">
    <source>
        <dbReference type="ARBA" id="ARBA00022630"/>
    </source>
</evidence>
<keyword evidence="1" id="KW-0963">Cytoplasm</keyword>
<keyword evidence="7" id="KW-0274">FAD</keyword>
<reference evidence="11 12" key="1">
    <citation type="journal article" date="2013" name="Int. J. Syst. Evol. Microbiol.">
        <title>Marinoscillum luteum sp. nov., isolated from marine sediment.</title>
        <authorList>
            <person name="Cha I.T."/>
            <person name="Park S.J."/>
            <person name="Kim S.J."/>
            <person name="Kim J.G."/>
            <person name="Jung M.Y."/>
            <person name="Shin K.S."/>
            <person name="Kwon K.K."/>
            <person name="Yang S.H."/>
            <person name="Seo Y.S."/>
            <person name="Rhee S.K."/>
        </authorList>
    </citation>
    <scope>NUCLEOTIDE SEQUENCE [LARGE SCALE GENOMIC DNA]</scope>
    <source>
        <strain evidence="11 12">KCTC 23939</strain>
    </source>
</reference>
<dbReference type="SUPFAM" id="SSF51971">
    <property type="entry name" value="Nucleotide-binding domain"/>
    <property type="match status" value="1"/>
</dbReference>
<evidence type="ECO:0000256" key="9">
    <source>
        <dbReference type="ARBA" id="ARBA00023268"/>
    </source>
</evidence>
<dbReference type="Proteomes" id="UP001610063">
    <property type="component" value="Unassembled WGS sequence"/>
</dbReference>
<proteinExistence type="predicted"/>
<keyword evidence="4" id="KW-0808">Transferase</keyword>
<keyword evidence="3" id="KW-0285">Flavoprotein</keyword>